<protein>
    <recommendedName>
        <fullName evidence="7">Pyrrolidone-carboxylate peptidase</fullName>
    </recommendedName>
</protein>
<evidence type="ECO:0000313" key="6">
    <source>
        <dbReference type="Proteomes" id="UP000094329"/>
    </source>
</evidence>
<evidence type="ECO:0000313" key="5">
    <source>
        <dbReference type="EMBL" id="ODN41893.1"/>
    </source>
</evidence>
<dbReference type="Proteomes" id="UP000094329">
    <property type="component" value="Unassembled WGS sequence"/>
</dbReference>
<sequence length="60" mass="6549">MKKVLLTGYGPFANTPMNPAELVAQELNGTRVHDAEIVSHIAPVEFFQCIESVTDTSFAL</sequence>
<keyword evidence="4" id="KW-0788">Thiol protease</keyword>
<comment type="caution">
    <text evidence="5">The sequence shown here is derived from an EMBL/GenBank/DDBJ whole genome shotgun (WGS) entry which is preliminary data.</text>
</comment>
<dbReference type="InterPro" id="IPR036440">
    <property type="entry name" value="Peptidase_C15-like_sf"/>
</dbReference>
<evidence type="ECO:0000256" key="2">
    <source>
        <dbReference type="ARBA" id="ARBA00022670"/>
    </source>
</evidence>
<gene>
    <name evidence="5" type="ORF">BGC07_01580</name>
</gene>
<dbReference type="RefSeq" id="WP_069311694.1">
    <property type="nucleotide sequence ID" value="NZ_MDTU01000001.1"/>
</dbReference>
<proteinExistence type="inferred from homology"/>
<evidence type="ECO:0000256" key="4">
    <source>
        <dbReference type="ARBA" id="ARBA00022807"/>
    </source>
</evidence>
<keyword evidence="2" id="KW-0645">Protease</keyword>
<keyword evidence="6" id="KW-1185">Reference proteome</keyword>
<dbReference type="SUPFAM" id="SSF53182">
    <property type="entry name" value="Pyrrolidone carboxyl peptidase (pyroglutamate aminopeptidase)"/>
    <property type="match status" value="1"/>
</dbReference>
<name>A0ABX2ZZE6_9GAMM</name>
<accession>A0ABX2ZZE6</accession>
<dbReference type="Gene3D" id="3.40.630.20">
    <property type="entry name" value="Peptidase C15, pyroglutamyl peptidase I-like"/>
    <property type="match status" value="1"/>
</dbReference>
<evidence type="ECO:0000256" key="3">
    <source>
        <dbReference type="ARBA" id="ARBA00022801"/>
    </source>
</evidence>
<comment type="similarity">
    <text evidence="1">Belongs to the peptidase C15 family.</text>
</comment>
<dbReference type="InterPro" id="IPR016125">
    <property type="entry name" value="Peptidase_C15-like"/>
</dbReference>
<evidence type="ECO:0008006" key="7">
    <source>
        <dbReference type="Google" id="ProtNLM"/>
    </source>
</evidence>
<organism evidence="5 6">
    <name type="scientific">Piscirickettsia litoralis</name>
    <dbReference type="NCBI Taxonomy" id="1891921"/>
    <lineage>
        <taxon>Bacteria</taxon>
        <taxon>Pseudomonadati</taxon>
        <taxon>Pseudomonadota</taxon>
        <taxon>Gammaproteobacteria</taxon>
        <taxon>Thiotrichales</taxon>
        <taxon>Piscirickettsiaceae</taxon>
        <taxon>Piscirickettsia</taxon>
    </lineage>
</organism>
<dbReference type="Pfam" id="PF01470">
    <property type="entry name" value="Peptidase_C15"/>
    <property type="match status" value="1"/>
</dbReference>
<reference evidence="5 6" key="1">
    <citation type="submission" date="2016-08" db="EMBL/GenBank/DDBJ databases">
        <title>Draft genome sequence of Candidatus Piscirickettsia litoralis, from seawater.</title>
        <authorList>
            <person name="Wan X."/>
            <person name="Lee A.J."/>
            <person name="Hou S."/>
            <person name="Donachie S.P."/>
        </authorList>
    </citation>
    <scope>NUCLEOTIDE SEQUENCE [LARGE SCALE GENOMIC DNA]</scope>
    <source>
        <strain evidence="5 6">Y2</strain>
    </source>
</reference>
<evidence type="ECO:0000256" key="1">
    <source>
        <dbReference type="ARBA" id="ARBA00006641"/>
    </source>
</evidence>
<dbReference type="EMBL" id="MDTU01000001">
    <property type="protein sequence ID" value="ODN41893.1"/>
    <property type="molecule type" value="Genomic_DNA"/>
</dbReference>
<keyword evidence="3" id="KW-0378">Hydrolase</keyword>